<accession>A0ABW0K300</accession>
<comment type="caution">
    <text evidence="1">The sequence shown here is derived from an EMBL/GenBank/DDBJ whole genome shotgun (WGS) entry which is preliminary data.</text>
</comment>
<reference evidence="2" key="1">
    <citation type="journal article" date="2019" name="Int. J. Syst. Evol. Microbiol.">
        <title>The Global Catalogue of Microorganisms (GCM) 10K type strain sequencing project: providing services to taxonomists for standard genome sequencing and annotation.</title>
        <authorList>
            <consortium name="The Broad Institute Genomics Platform"/>
            <consortium name="The Broad Institute Genome Sequencing Center for Infectious Disease"/>
            <person name="Wu L."/>
            <person name="Ma J."/>
        </authorList>
    </citation>
    <scope>NUCLEOTIDE SEQUENCE [LARGE SCALE GENOMIC DNA]</scope>
    <source>
        <strain evidence="2">KACC 11904</strain>
    </source>
</reference>
<protein>
    <submittedName>
        <fullName evidence="1">YdeI/OmpD-associated family protein</fullName>
    </submittedName>
</protein>
<proteinExistence type="predicted"/>
<dbReference type="EMBL" id="JBHSMJ010000006">
    <property type="protein sequence ID" value="MFC5447172.1"/>
    <property type="molecule type" value="Genomic_DNA"/>
</dbReference>
<keyword evidence="2" id="KW-1185">Reference proteome</keyword>
<name>A0ABW0K300_9BACL</name>
<dbReference type="RefSeq" id="WP_270878379.1">
    <property type="nucleotide sequence ID" value="NZ_JAQFVF010000019.1"/>
</dbReference>
<organism evidence="1 2">
    <name type="scientific">Paenibacillus aestuarii</name>
    <dbReference type="NCBI Taxonomy" id="516965"/>
    <lineage>
        <taxon>Bacteria</taxon>
        <taxon>Bacillati</taxon>
        <taxon>Bacillota</taxon>
        <taxon>Bacilli</taxon>
        <taxon>Bacillales</taxon>
        <taxon>Paenibacillaceae</taxon>
        <taxon>Paenibacillus</taxon>
    </lineage>
</organism>
<dbReference type="Proteomes" id="UP001596044">
    <property type="component" value="Unassembled WGS sequence"/>
</dbReference>
<evidence type="ECO:0000313" key="1">
    <source>
        <dbReference type="EMBL" id="MFC5447172.1"/>
    </source>
</evidence>
<evidence type="ECO:0000313" key="2">
    <source>
        <dbReference type="Proteomes" id="UP001596044"/>
    </source>
</evidence>
<dbReference type="Pfam" id="PF13376">
    <property type="entry name" value="OmdA"/>
    <property type="match status" value="1"/>
</dbReference>
<sequence length="223" mass="24723">MSNELVKKLRLAGCKRALILNAPAGYMEKLEPLPDGVLVTQHKEGAQAYDFVQLFVHNVGEVQSLAPQAIEAVIPEGMLWINYPKGSGKIKTDINRDSGWQTVTDLAFEGVSLVSVDETWSAMRFRPKALVKAPRSERLAVSADKAPKAPGNADKTVIVPDDLASAFQGHPEAQAFFATLSYTNRKEYVRWITDAKREETRSSRVEKTIDKLSRGIKNPMVKE</sequence>
<gene>
    <name evidence="1" type="ORF">ACFPOG_02805</name>
</gene>